<evidence type="ECO:0000256" key="1">
    <source>
        <dbReference type="ARBA" id="ARBA00004651"/>
    </source>
</evidence>
<comment type="caution">
    <text evidence="7">The sequence shown here is derived from an EMBL/GenBank/DDBJ whole genome shotgun (WGS) entry which is preliminary data.</text>
</comment>
<feature type="transmembrane region" description="Helical" evidence="6">
    <location>
        <begin position="287"/>
        <end position="306"/>
    </location>
</feature>
<dbReference type="Pfam" id="PF07690">
    <property type="entry name" value="MFS_1"/>
    <property type="match status" value="1"/>
</dbReference>
<name>A0ABV3Q6H3_9BACL</name>
<gene>
    <name evidence="7" type="ORF">AB1471_14245</name>
</gene>
<feature type="transmembrane region" description="Helical" evidence="6">
    <location>
        <begin position="45"/>
        <end position="67"/>
    </location>
</feature>
<evidence type="ECO:0000256" key="3">
    <source>
        <dbReference type="ARBA" id="ARBA00022692"/>
    </source>
</evidence>
<comment type="subcellular location">
    <subcellularLocation>
        <location evidence="1">Cell membrane</location>
        <topology evidence="1">Multi-pass membrane protein</topology>
    </subcellularLocation>
</comment>
<keyword evidence="3 6" id="KW-0812">Transmembrane</keyword>
<keyword evidence="4 6" id="KW-1133">Transmembrane helix</keyword>
<feature type="transmembrane region" description="Helical" evidence="6">
    <location>
        <begin position="79"/>
        <end position="100"/>
    </location>
</feature>
<feature type="transmembrane region" description="Helical" evidence="6">
    <location>
        <begin position="220"/>
        <end position="242"/>
    </location>
</feature>
<evidence type="ECO:0000313" key="7">
    <source>
        <dbReference type="EMBL" id="MEW9502952.1"/>
    </source>
</evidence>
<accession>A0ABV3Q6H3</accession>
<proteinExistence type="predicted"/>
<keyword evidence="8" id="KW-1185">Reference proteome</keyword>
<keyword evidence="2" id="KW-1003">Cell membrane</keyword>
<dbReference type="Gene3D" id="1.20.1250.20">
    <property type="entry name" value="MFS general substrate transporter like domains"/>
    <property type="match status" value="1"/>
</dbReference>
<evidence type="ECO:0000313" key="8">
    <source>
        <dbReference type="Proteomes" id="UP001556040"/>
    </source>
</evidence>
<dbReference type="PANTHER" id="PTHR23513">
    <property type="entry name" value="INTEGRAL MEMBRANE EFFLUX PROTEIN-RELATED"/>
    <property type="match status" value="1"/>
</dbReference>
<dbReference type="InterPro" id="IPR036259">
    <property type="entry name" value="MFS_trans_sf"/>
</dbReference>
<keyword evidence="5 6" id="KW-0472">Membrane</keyword>
<evidence type="ECO:0000256" key="6">
    <source>
        <dbReference type="SAM" id="Phobius"/>
    </source>
</evidence>
<evidence type="ECO:0000256" key="4">
    <source>
        <dbReference type="ARBA" id="ARBA00022989"/>
    </source>
</evidence>
<dbReference type="CDD" id="cd06173">
    <property type="entry name" value="MFS_MefA_like"/>
    <property type="match status" value="1"/>
</dbReference>
<feature type="transmembrane region" description="Helical" evidence="6">
    <location>
        <begin position="148"/>
        <end position="165"/>
    </location>
</feature>
<dbReference type="Proteomes" id="UP001556040">
    <property type="component" value="Unassembled WGS sequence"/>
</dbReference>
<sequence length="409" mass="45352">MSEIFTNNTLRTLILANLFSSVGKGMVLIGISWNIVESTGTASPLGITILFSTAIMILIGPYIGIYIDKYSRKKILLTANFSGAVILSFFSLWGIFWGSYSTSVLTIIYVVSMVIRQIYFPAQYALVQETFKPKKYQKINSVLEVQNQVVKVMAGVFAVFILVQYSLHTVFIITSITYLIAFLLLIPLKYSFTVNEDKKTKKNSYKELTKGLKFIINMKGFIIFGLSVFTPFVVFMVGNLLAPAFVNIDLQENVSVFSSGEITYALGAVLAGILVTRILTKICKFTFLITNITLFSISLIGMVLILKGWAFVLVYLFMGWTVSSTRLISQTIFMEIVPKNLMGRVMITLDLLSLVIRVILIAIFTISIDIVGAGSGYLILSVLLFGAAMGISYSVKHIKEAVENIKEAA</sequence>
<feature type="transmembrane region" description="Helical" evidence="6">
    <location>
        <begin position="12"/>
        <end position="33"/>
    </location>
</feature>
<dbReference type="PANTHER" id="PTHR23513:SF11">
    <property type="entry name" value="STAPHYLOFERRIN A TRANSPORTER"/>
    <property type="match status" value="1"/>
</dbReference>
<reference evidence="7 8" key="1">
    <citation type="journal article" date="1979" name="Int. J. Syst. Evol. Microbiol.">
        <title>Bacillus globisporus subsp. marinus subsp. nov.</title>
        <authorList>
            <person name="Liu H."/>
        </authorList>
    </citation>
    <scope>NUCLEOTIDE SEQUENCE [LARGE SCALE GENOMIC DNA]</scope>
    <source>
        <strain evidence="7 8">DSM 1297</strain>
    </source>
</reference>
<dbReference type="SUPFAM" id="SSF103473">
    <property type="entry name" value="MFS general substrate transporter"/>
    <property type="match status" value="1"/>
</dbReference>
<evidence type="ECO:0000256" key="5">
    <source>
        <dbReference type="ARBA" id="ARBA00023136"/>
    </source>
</evidence>
<feature type="transmembrane region" description="Helical" evidence="6">
    <location>
        <begin position="106"/>
        <end position="127"/>
    </location>
</feature>
<feature type="transmembrane region" description="Helical" evidence="6">
    <location>
        <begin position="312"/>
        <end position="333"/>
    </location>
</feature>
<feature type="transmembrane region" description="Helical" evidence="6">
    <location>
        <begin position="345"/>
        <end position="368"/>
    </location>
</feature>
<dbReference type="EMBL" id="JBFMIA010000019">
    <property type="protein sequence ID" value="MEW9502952.1"/>
    <property type="molecule type" value="Genomic_DNA"/>
</dbReference>
<feature type="transmembrane region" description="Helical" evidence="6">
    <location>
        <begin position="374"/>
        <end position="395"/>
    </location>
</feature>
<organism evidence="7 8">
    <name type="scientific">Jeotgalibacillus marinus</name>
    <dbReference type="NCBI Taxonomy" id="86667"/>
    <lineage>
        <taxon>Bacteria</taxon>
        <taxon>Bacillati</taxon>
        <taxon>Bacillota</taxon>
        <taxon>Bacilli</taxon>
        <taxon>Bacillales</taxon>
        <taxon>Caryophanaceae</taxon>
        <taxon>Jeotgalibacillus</taxon>
    </lineage>
</organism>
<feature type="transmembrane region" description="Helical" evidence="6">
    <location>
        <begin position="171"/>
        <end position="192"/>
    </location>
</feature>
<feature type="transmembrane region" description="Helical" evidence="6">
    <location>
        <begin position="262"/>
        <end position="280"/>
    </location>
</feature>
<dbReference type="InterPro" id="IPR011701">
    <property type="entry name" value="MFS"/>
</dbReference>
<evidence type="ECO:0000256" key="2">
    <source>
        <dbReference type="ARBA" id="ARBA00022475"/>
    </source>
</evidence>
<protein>
    <submittedName>
        <fullName evidence="7">MFS transporter</fullName>
    </submittedName>
</protein>
<dbReference type="RefSeq" id="WP_367780439.1">
    <property type="nucleotide sequence ID" value="NZ_JBFMIA010000019.1"/>
</dbReference>